<protein>
    <recommendedName>
        <fullName evidence="8">Probable membrane transporter protein</fullName>
    </recommendedName>
</protein>
<reference evidence="9 10" key="1">
    <citation type="journal article" date="2018" name="Int. J. Syst. Evol. Microbiol.">
        <title>Uliginosibacterium sediminicola sp. nov., isolated from freshwater sediment.</title>
        <authorList>
            <person name="Hwang W.M."/>
            <person name="Kim S.M."/>
            <person name="Kang K."/>
            <person name="Ahn T.Y."/>
        </authorList>
    </citation>
    <scope>NUCLEOTIDE SEQUENCE [LARGE SCALE GENOMIC DNA]</scope>
    <source>
        <strain evidence="9 10">M1-21</strain>
    </source>
</reference>
<gene>
    <name evidence="9" type="ORF">ABDB84_09785</name>
</gene>
<dbReference type="RefSeq" id="WP_345919538.1">
    <property type="nucleotide sequence ID" value="NZ_JBDIVE010000004.1"/>
</dbReference>
<comment type="similarity">
    <text evidence="2 8">Belongs to the 4-toluene sulfonate uptake permease (TSUP) (TC 2.A.102) family.</text>
</comment>
<keyword evidence="4 8" id="KW-1003">Cell membrane</keyword>
<comment type="subcellular location">
    <subcellularLocation>
        <location evidence="1 8">Cell membrane</location>
        <topology evidence="1 8">Multi-pass membrane protein</topology>
    </subcellularLocation>
</comment>
<proteinExistence type="inferred from homology"/>
<feature type="transmembrane region" description="Helical" evidence="8">
    <location>
        <begin position="140"/>
        <end position="166"/>
    </location>
</feature>
<evidence type="ECO:0000256" key="5">
    <source>
        <dbReference type="ARBA" id="ARBA00022692"/>
    </source>
</evidence>
<evidence type="ECO:0000313" key="9">
    <source>
        <dbReference type="EMBL" id="MEN3068769.1"/>
    </source>
</evidence>
<feature type="transmembrane region" description="Helical" evidence="8">
    <location>
        <begin position="231"/>
        <end position="249"/>
    </location>
</feature>
<feature type="transmembrane region" description="Helical" evidence="8">
    <location>
        <begin position="103"/>
        <end position="120"/>
    </location>
</feature>
<organism evidence="9 10">
    <name type="scientific">Uliginosibacterium sediminicola</name>
    <dbReference type="NCBI Taxonomy" id="2024550"/>
    <lineage>
        <taxon>Bacteria</taxon>
        <taxon>Pseudomonadati</taxon>
        <taxon>Pseudomonadota</taxon>
        <taxon>Betaproteobacteria</taxon>
        <taxon>Rhodocyclales</taxon>
        <taxon>Zoogloeaceae</taxon>
        <taxon>Uliginosibacterium</taxon>
    </lineage>
</organism>
<evidence type="ECO:0000256" key="8">
    <source>
        <dbReference type="RuleBase" id="RU363041"/>
    </source>
</evidence>
<keyword evidence="10" id="KW-1185">Reference proteome</keyword>
<evidence type="ECO:0000256" key="4">
    <source>
        <dbReference type="ARBA" id="ARBA00022475"/>
    </source>
</evidence>
<dbReference type="PANTHER" id="PTHR30269">
    <property type="entry name" value="TRANSMEMBRANE PROTEIN YFCA"/>
    <property type="match status" value="1"/>
</dbReference>
<evidence type="ECO:0000256" key="2">
    <source>
        <dbReference type="ARBA" id="ARBA00009142"/>
    </source>
</evidence>
<evidence type="ECO:0000256" key="1">
    <source>
        <dbReference type="ARBA" id="ARBA00004651"/>
    </source>
</evidence>
<dbReference type="PANTHER" id="PTHR30269:SF0">
    <property type="entry name" value="MEMBRANE TRANSPORTER PROTEIN YFCA-RELATED"/>
    <property type="match status" value="1"/>
</dbReference>
<dbReference type="Pfam" id="PF01925">
    <property type="entry name" value="TauE"/>
    <property type="match status" value="1"/>
</dbReference>
<dbReference type="InterPro" id="IPR052017">
    <property type="entry name" value="TSUP"/>
</dbReference>
<evidence type="ECO:0000256" key="7">
    <source>
        <dbReference type="ARBA" id="ARBA00023136"/>
    </source>
</evidence>
<comment type="caution">
    <text evidence="9">The sequence shown here is derived from an EMBL/GenBank/DDBJ whole genome shotgun (WGS) entry which is preliminary data.</text>
</comment>
<sequence>MSPEFLILLPLAFVTGIINAAVGGGGLIQVPGLYAILTTASPAQLMGTDKLASICGHATSVHQYATRIALPWRLVLLTAASAFIGALAGVSVMSIVPTSWMKPVVVVILAVMLVYTWFRPQFGTQDAHKEITRGDLYKGLALGLAIGFYDGFIGPGTGSFLLFLFVRCFHFDFLRASACAKVVNFGTNLAALAFLVPAGMVFYHFAIPMGIAGILGSLVGTRLAMRGGNHWIRRLFLILAITLLAKLAWESFRAWM</sequence>
<dbReference type="Proteomes" id="UP001410394">
    <property type="component" value="Unassembled WGS sequence"/>
</dbReference>
<evidence type="ECO:0000256" key="3">
    <source>
        <dbReference type="ARBA" id="ARBA00022448"/>
    </source>
</evidence>
<keyword evidence="6 8" id="KW-1133">Transmembrane helix</keyword>
<dbReference type="EMBL" id="JBDIVE010000004">
    <property type="protein sequence ID" value="MEN3068769.1"/>
    <property type="molecule type" value="Genomic_DNA"/>
</dbReference>
<accession>A0ABU9YYC5</accession>
<keyword evidence="7 8" id="KW-0472">Membrane</keyword>
<feature type="transmembrane region" description="Helical" evidence="8">
    <location>
        <begin position="178"/>
        <end position="196"/>
    </location>
</feature>
<feature type="transmembrane region" description="Helical" evidence="8">
    <location>
        <begin position="74"/>
        <end position="96"/>
    </location>
</feature>
<evidence type="ECO:0000256" key="6">
    <source>
        <dbReference type="ARBA" id="ARBA00022989"/>
    </source>
</evidence>
<keyword evidence="3" id="KW-0813">Transport</keyword>
<keyword evidence="5 8" id="KW-0812">Transmembrane</keyword>
<dbReference type="InterPro" id="IPR002781">
    <property type="entry name" value="TM_pro_TauE-like"/>
</dbReference>
<name>A0ABU9YYC5_9RHOO</name>
<evidence type="ECO:0000313" key="10">
    <source>
        <dbReference type="Proteomes" id="UP001410394"/>
    </source>
</evidence>